<evidence type="ECO:0000313" key="2">
    <source>
        <dbReference type="Proteomes" id="UP000324800"/>
    </source>
</evidence>
<reference evidence="1 2" key="1">
    <citation type="submission" date="2019-03" db="EMBL/GenBank/DDBJ databases">
        <title>Single cell metagenomics reveals metabolic interactions within the superorganism composed of flagellate Streblomastix strix and complex community of Bacteroidetes bacteria on its surface.</title>
        <authorList>
            <person name="Treitli S.C."/>
            <person name="Kolisko M."/>
            <person name="Husnik F."/>
            <person name="Keeling P."/>
            <person name="Hampl V."/>
        </authorList>
    </citation>
    <scope>NUCLEOTIDE SEQUENCE [LARGE SCALE GENOMIC DNA]</scope>
    <source>
        <strain evidence="1">ST1C</strain>
    </source>
</reference>
<sequence>LSFGSEPGMLDKRWIRYNLGELQKQKKQ</sequence>
<dbReference type="AlphaFoldDB" id="A0A5J4VE83"/>
<protein>
    <submittedName>
        <fullName evidence="1">Uncharacterized protein</fullName>
    </submittedName>
</protein>
<gene>
    <name evidence="1" type="ORF">EZS28_023585</name>
</gene>
<name>A0A5J4VE83_9EUKA</name>
<organism evidence="1 2">
    <name type="scientific">Streblomastix strix</name>
    <dbReference type="NCBI Taxonomy" id="222440"/>
    <lineage>
        <taxon>Eukaryota</taxon>
        <taxon>Metamonada</taxon>
        <taxon>Preaxostyla</taxon>
        <taxon>Oxymonadida</taxon>
        <taxon>Streblomastigidae</taxon>
        <taxon>Streblomastix</taxon>
    </lineage>
</organism>
<accession>A0A5J4VE83</accession>
<dbReference type="EMBL" id="SNRW01007659">
    <property type="protein sequence ID" value="KAA6380888.1"/>
    <property type="molecule type" value="Genomic_DNA"/>
</dbReference>
<evidence type="ECO:0000313" key="1">
    <source>
        <dbReference type="EMBL" id="KAA6380888.1"/>
    </source>
</evidence>
<proteinExistence type="predicted"/>
<feature type="non-terminal residue" evidence="1">
    <location>
        <position position="1"/>
    </location>
</feature>
<dbReference type="Proteomes" id="UP000324800">
    <property type="component" value="Unassembled WGS sequence"/>
</dbReference>
<comment type="caution">
    <text evidence="1">The sequence shown here is derived from an EMBL/GenBank/DDBJ whole genome shotgun (WGS) entry which is preliminary data.</text>
</comment>